<organism evidence="2 3">
    <name type="scientific">Alkalicoccus luteus</name>
    <dbReference type="NCBI Taxonomy" id="1237094"/>
    <lineage>
        <taxon>Bacteria</taxon>
        <taxon>Bacillati</taxon>
        <taxon>Bacillota</taxon>
        <taxon>Bacilli</taxon>
        <taxon>Bacillales</taxon>
        <taxon>Bacillaceae</taxon>
        <taxon>Alkalicoccus</taxon>
    </lineage>
</organism>
<dbReference type="AlphaFoldDB" id="A0A969PP71"/>
<protein>
    <recommendedName>
        <fullName evidence="1">RNA polymerase sigma-70 region 4 domain-containing protein</fullName>
    </recommendedName>
</protein>
<dbReference type="GO" id="GO:0003700">
    <property type="term" value="F:DNA-binding transcription factor activity"/>
    <property type="evidence" value="ECO:0007669"/>
    <property type="project" value="InterPro"/>
</dbReference>
<dbReference type="SUPFAM" id="SSF88659">
    <property type="entry name" value="Sigma3 and sigma4 domains of RNA polymerase sigma factors"/>
    <property type="match status" value="1"/>
</dbReference>
<evidence type="ECO:0000313" key="3">
    <source>
        <dbReference type="Proteomes" id="UP000752012"/>
    </source>
</evidence>
<dbReference type="Pfam" id="PF04545">
    <property type="entry name" value="Sigma70_r4"/>
    <property type="match status" value="1"/>
</dbReference>
<dbReference type="RefSeq" id="WP_168005179.1">
    <property type="nucleotide sequence ID" value="NZ_JAATHJ010000005.1"/>
</dbReference>
<gene>
    <name evidence="2" type="ORF">HCN83_04710</name>
</gene>
<dbReference type="InterPro" id="IPR007630">
    <property type="entry name" value="RNA_pol_sigma70_r4"/>
</dbReference>
<evidence type="ECO:0000313" key="2">
    <source>
        <dbReference type="EMBL" id="NJP36883.1"/>
    </source>
</evidence>
<dbReference type="EMBL" id="JAATHJ010000005">
    <property type="protein sequence ID" value="NJP36883.1"/>
    <property type="molecule type" value="Genomic_DNA"/>
</dbReference>
<sequence length="174" mass="20194">MTYQCPFCLIPGGCSKLRSLRTDSPRLFGHGLTASFLRDSSQREQFYLGSCSELFLHEAALDHAFRMHVENRQFLRYMKTTLYWKAVRADQEHRRDLQRIIPSADVPEPEQELIPDSNFQLPEDAAKRLTKRQLQVLRLIYEEDLLLHEAGKRLGITQQAVSASHRAALKRLRS</sequence>
<accession>A0A969PP71</accession>
<evidence type="ECO:0000259" key="1">
    <source>
        <dbReference type="Pfam" id="PF04545"/>
    </source>
</evidence>
<dbReference type="Gene3D" id="1.20.140.160">
    <property type="match status" value="1"/>
</dbReference>
<name>A0A969PP71_9BACI</name>
<dbReference type="GO" id="GO:0006352">
    <property type="term" value="P:DNA-templated transcription initiation"/>
    <property type="evidence" value="ECO:0007669"/>
    <property type="project" value="InterPro"/>
</dbReference>
<comment type="caution">
    <text evidence="2">The sequence shown here is derived from an EMBL/GenBank/DDBJ whole genome shotgun (WGS) entry which is preliminary data.</text>
</comment>
<dbReference type="Proteomes" id="UP000752012">
    <property type="component" value="Unassembled WGS sequence"/>
</dbReference>
<dbReference type="InterPro" id="IPR013324">
    <property type="entry name" value="RNA_pol_sigma_r3/r4-like"/>
</dbReference>
<proteinExistence type="predicted"/>
<reference evidence="2 3" key="1">
    <citation type="submission" date="2020-03" db="EMBL/GenBank/DDBJ databases">
        <title>Assessment of the enzymatic potential of alkaline-tolerant lipase obtained from Bacillus luteus H11 (technogenic soil) for the bioremediation of saline soils contaminated with petroleum substances.</title>
        <authorList>
            <person name="Kalwasinska A."/>
        </authorList>
    </citation>
    <scope>NUCLEOTIDE SEQUENCE [LARGE SCALE GENOMIC DNA]</scope>
    <source>
        <strain evidence="2 3">H11</strain>
    </source>
</reference>
<keyword evidence="3" id="KW-1185">Reference proteome</keyword>
<feature type="domain" description="RNA polymerase sigma-70 region 4" evidence="1">
    <location>
        <begin position="127"/>
        <end position="173"/>
    </location>
</feature>